<dbReference type="PANTHER" id="PTHR43570:SF20">
    <property type="entry name" value="ALDEHYDE DEHYDROGENASE ALDX-RELATED"/>
    <property type="match status" value="1"/>
</dbReference>
<accession>A0A545UGA0</accession>
<dbReference type="Gene3D" id="3.40.605.10">
    <property type="entry name" value="Aldehyde Dehydrogenase, Chain A, domain 1"/>
    <property type="match status" value="1"/>
</dbReference>
<feature type="active site" evidence="5 6">
    <location>
        <position position="231"/>
    </location>
</feature>
<dbReference type="GO" id="GO:0006081">
    <property type="term" value="P:aldehyde metabolic process"/>
    <property type="evidence" value="ECO:0007669"/>
    <property type="project" value="InterPro"/>
</dbReference>
<dbReference type="InterPro" id="IPR015590">
    <property type="entry name" value="Aldehyde_DH_dom"/>
</dbReference>
<keyword evidence="3" id="KW-0520">NAD</keyword>
<evidence type="ECO:0000256" key="6">
    <source>
        <dbReference type="PROSITE-ProRule" id="PRU10007"/>
    </source>
</evidence>
<reference evidence="9 10" key="1">
    <citation type="submission" date="2019-07" db="EMBL/GenBank/DDBJ databases">
        <title>Draft genome for Aliikangiella sp. M105.</title>
        <authorList>
            <person name="Wang G."/>
        </authorList>
    </citation>
    <scope>NUCLEOTIDE SEQUENCE [LARGE SCALE GENOMIC DNA]</scope>
    <source>
        <strain evidence="9 10">M105</strain>
    </source>
</reference>
<keyword evidence="10" id="KW-1185">Reference proteome</keyword>
<dbReference type="InterPro" id="IPR016161">
    <property type="entry name" value="Ald_DH/histidinol_DH"/>
</dbReference>
<dbReference type="CDD" id="cd07133">
    <property type="entry name" value="ALDH_CALDH_CalB"/>
    <property type="match status" value="1"/>
</dbReference>
<dbReference type="FunFam" id="3.40.309.10:FF:000003">
    <property type="entry name" value="Aldehyde dehydrogenase"/>
    <property type="match status" value="1"/>
</dbReference>
<dbReference type="GO" id="GO:0005737">
    <property type="term" value="C:cytoplasm"/>
    <property type="evidence" value="ECO:0007669"/>
    <property type="project" value="TreeGrafter"/>
</dbReference>
<dbReference type="InterPro" id="IPR016162">
    <property type="entry name" value="Ald_DH_N"/>
</dbReference>
<dbReference type="EMBL" id="VIKS01000004">
    <property type="protein sequence ID" value="TQV88423.1"/>
    <property type="molecule type" value="Genomic_DNA"/>
</dbReference>
<dbReference type="FunFam" id="3.40.605.10:FF:000004">
    <property type="entry name" value="Aldehyde dehydrogenase"/>
    <property type="match status" value="1"/>
</dbReference>
<proteinExistence type="inferred from homology"/>
<dbReference type="RefSeq" id="WP_142892931.1">
    <property type="nucleotide sequence ID" value="NZ_ML660162.1"/>
</dbReference>
<evidence type="ECO:0000256" key="4">
    <source>
        <dbReference type="PIRNR" id="PIRNR036492"/>
    </source>
</evidence>
<organism evidence="9 10">
    <name type="scientific">Aliikangiella coralliicola</name>
    <dbReference type="NCBI Taxonomy" id="2592383"/>
    <lineage>
        <taxon>Bacteria</taxon>
        <taxon>Pseudomonadati</taxon>
        <taxon>Pseudomonadota</taxon>
        <taxon>Gammaproteobacteria</taxon>
        <taxon>Oceanospirillales</taxon>
        <taxon>Pleioneaceae</taxon>
        <taxon>Aliikangiella</taxon>
    </lineage>
</organism>
<keyword evidence="2 4" id="KW-0560">Oxidoreductase</keyword>
<evidence type="ECO:0000256" key="1">
    <source>
        <dbReference type="ARBA" id="ARBA00009986"/>
    </source>
</evidence>
<evidence type="ECO:0000313" key="9">
    <source>
        <dbReference type="EMBL" id="TQV88423.1"/>
    </source>
</evidence>
<sequence>MHTQGNFETLDPQEAHNKQQLQKSREIFELQQRAFRESPFPEEKLRKQQLVALRKAIIKHQDKLVKAISADFGCRSFDETLLADILPTVLNIDHTIKHLREWMKPEKRSVAMLFQPAQARIMYQPLGVVGIMAPWNYPVYLSLGPLIAAIAAGNRAMIKPSEYCPYGNRVLNEIIEDAFSVDEVCMIEGGADVAAEFTQLPFDHLLFTGSTNVGKKVMAAAAENLTPVTLELGGKSPAIVAPDVTADFAVERILYGKCLNAGQTCVAPDYILCPEDKLDELISAFKTRFQQLYPDIDNGDYTSIVNDAQHARLKSWLKDAQEKGAEIISLAEPGESRQRSMPLQLVTKVNTSMTIMQEEIFGPILPIIAYKDLKQAIQIVHSQPRPLALYLFTLSQRLENQVLRHTHAGGVCINDTVTHVGQDDLPFGGIGPSGMGSYHAREGFLTFSKAKSIFKRGRFNSAKMAFPPYGNLVHRLIYRWYLR</sequence>
<evidence type="ECO:0000256" key="7">
    <source>
        <dbReference type="RuleBase" id="RU003345"/>
    </source>
</evidence>
<dbReference type="Pfam" id="PF00171">
    <property type="entry name" value="Aldedh"/>
    <property type="match status" value="1"/>
</dbReference>
<dbReference type="InterPro" id="IPR016163">
    <property type="entry name" value="Ald_DH_C"/>
</dbReference>
<dbReference type="PIRSF" id="PIRSF036492">
    <property type="entry name" value="ALDH"/>
    <property type="match status" value="1"/>
</dbReference>
<feature type="active site" evidence="5">
    <location>
        <position position="265"/>
    </location>
</feature>
<dbReference type="GO" id="GO:0004029">
    <property type="term" value="F:aldehyde dehydrogenase (NAD+) activity"/>
    <property type="evidence" value="ECO:0007669"/>
    <property type="project" value="TreeGrafter"/>
</dbReference>
<comment type="similarity">
    <text evidence="1 4 7">Belongs to the aldehyde dehydrogenase family.</text>
</comment>
<dbReference type="PANTHER" id="PTHR43570">
    <property type="entry name" value="ALDEHYDE DEHYDROGENASE"/>
    <property type="match status" value="1"/>
</dbReference>
<dbReference type="SUPFAM" id="SSF53720">
    <property type="entry name" value="ALDH-like"/>
    <property type="match status" value="1"/>
</dbReference>
<evidence type="ECO:0000256" key="2">
    <source>
        <dbReference type="ARBA" id="ARBA00023002"/>
    </source>
</evidence>
<protein>
    <recommendedName>
        <fullName evidence="4">Aldehyde dehydrogenase</fullName>
    </recommendedName>
</protein>
<comment type="caution">
    <text evidence="9">The sequence shown here is derived from an EMBL/GenBank/DDBJ whole genome shotgun (WGS) entry which is preliminary data.</text>
</comment>
<dbReference type="AlphaFoldDB" id="A0A545UGA0"/>
<dbReference type="PROSITE" id="PS00687">
    <property type="entry name" value="ALDEHYDE_DEHYDR_GLU"/>
    <property type="match status" value="1"/>
</dbReference>
<dbReference type="OrthoDB" id="9812625at2"/>
<dbReference type="InterPro" id="IPR012394">
    <property type="entry name" value="Aldehyde_DH_NAD(P)"/>
</dbReference>
<evidence type="ECO:0000256" key="3">
    <source>
        <dbReference type="ARBA" id="ARBA00023027"/>
    </source>
</evidence>
<name>A0A545UGA0_9GAMM</name>
<gene>
    <name evidence="9" type="ORF">FLL46_07830</name>
</gene>
<evidence type="ECO:0000313" key="10">
    <source>
        <dbReference type="Proteomes" id="UP000315439"/>
    </source>
</evidence>
<dbReference type="Gene3D" id="3.40.309.10">
    <property type="entry name" value="Aldehyde Dehydrogenase, Chain A, domain 2"/>
    <property type="match status" value="1"/>
</dbReference>
<dbReference type="Proteomes" id="UP000315439">
    <property type="component" value="Unassembled WGS sequence"/>
</dbReference>
<evidence type="ECO:0000256" key="5">
    <source>
        <dbReference type="PIRSR" id="PIRSR036492-1"/>
    </source>
</evidence>
<dbReference type="InterPro" id="IPR029510">
    <property type="entry name" value="Ald_DH_CS_GLU"/>
</dbReference>
<evidence type="ECO:0000259" key="8">
    <source>
        <dbReference type="Pfam" id="PF00171"/>
    </source>
</evidence>
<feature type="domain" description="Aldehyde dehydrogenase" evidence="8">
    <location>
        <begin position="28"/>
        <end position="453"/>
    </location>
</feature>